<evidence type="ECO:0000313" key="2">
    <source>
        <dbReference type="EMBL" id="SCU74242.1"/>
    </source>
</evidence>
<name>A0A1K0IBP5_CUPNE</name>
<gene>
    <name evidence="2" type="ORF">CNECB9_1690001</name>
</gene>
<sequence length="88" mass="7943">MGAGGGAGGAGGTGNGGTGGTGNGAVGGAGGAGGYNYVDAGTFNMSNTMTSVGQTAAGIMMANQNSGAASLVQQSVNVQANLQVGGSR</sequence>
<evidence type="ECO:0000256" key="1">
    <source>
        <dbReference type="SAM" id="MobiDB-lite"/>
    </source>
</evidence>
<organism evidence="2">
    <name type="scientific">Cupriavidus necator</name>
    <name type="common">Alcaligenes eutrophus</name>
    <name type="synonym">Ralstonia eutropha</name>
    <dbReference type="NCBI Taxonomy" id="106590"/>
    <lineage>
        <taxon>Bacteria</taxon>
        <taxon>Pseudomonadati</taxon>
        <taxon>Pseudomonadota</taxon>
        <taxon>Betaproteobacteria</taxon>
        <taxon>Burkholderiales</taxon>
        <taxon>Burkholderiaceae</taxon>
        <taxon>Cupriavidus</taxon>
    </lineage>
</organism>
<proteinExistence type="predicted"/>
<feature type="region of interest" description="Disordered" evidence="1">
    <location>
        <begin position="1"/>
        <end position="23"/>
    </location>
</feature>
<dbReference type="AlphaFoldDB" id="A0A1K0IBP5"/>
<accession>A0A1K0IBP5</accession>
<dbReference type="EMBL" id="FMSH01000078">
    <property type="protein sequence ID" value="SCU74242.1"/>
    <property type="molecule type" value="Genomic_DNA"/>
</dbReference>
<reference evidence="2" key="1">
    <citation type="submission" date="2016-09" db="EMBL/GenBank/DDBJ databases">
        <authorList>
            <person name="Capua I."/>
            <person name="De Benedictis P."/>
            <person name="Joannis T."/>
            <person name="Lombin L.H."/>
            <person name="Cattoli G."/>
        </authorList>
    </citation>
    <scope>NUCLEOTIDE SEQUENCE</scope>
    <source>
        <strain evidence="2">B9</strain>
    </source>
</reference>
<protein>
    <submittedName>
        <fullName evidence="2">Uncharacterized protein</fullName>
    </submittedName>
</protein>